<dbReference type="PANTHER" id="PTHR33116">
    <property type="entry name" value="REVERSE TRANSCRIPTASE ZINC-BINDING DOMAIN-CONTAINING PROTEIN-RELATED-RELATED"/>
    <property type="match status" value="1"/>
</dbReference>
<protein>
    <recommendedName>
        <fullName evidence="3">Reverse transcriptase domain-containing protein</fullName>
    </recommendedName>
</protein>
<evidence type="ECO:0000313" key="1">
    <source>
        <dbReference type="EMBL" id="RVX20326.1"/>
    </source>
</evidence>
<proteinExistence type="predicted"/>
<comment type="caution">
    <text evidence="1">The sequence shown here is derived from an EMBL/GenBank/DDBJ whole genome shotgun (WGS) entry which is preliminary data.</text>
</comment>
<name>A0A438KGJ8_VITVI</name>
<dbReference type="Proteomes" id="UP000288805">
    <property type="component" value="Unassembled WGS sequence"/>
</dbReference>
<dbReference type="PANTHER" id="PTHR33116:SF78">
    <property type="entry name" value="OS12G0587133 PROTEIN"/>
    <property type="match status" value="1"/>
</dbReference>
<sequence>MGFFREFDERGKFIRSLDTTFLVLLPKKGGTDDFRDYRPINLRLWPKTLVEGRQILDAVLIANESIDSMLKRNENGVLCKLDVVKAYDHISWNFLLIVMRKMGFGEKWVGWISCRVRGRAGDGIQLTHLLFADDTLVFCEASQESEIFPVGRVDNVEELAFESGCKVGALPSYYLGLPLRAAHNSVASWDRVEERFWKRLVMWKRQFISKGGRITLIRGTLSTIPIYYIFMLRNGKRVRFWEDRWRGDEILSISFPSLYALVTSKEAWVAEVWDTLGEDGARIHAF</sequence>
<dbReference type="AlphaFoldDB" id="A0A438KGJ8"/>
<gene>
    <name evidence="1" type="ORF">CK203_004874</name>
</gene>
<dbReference type="EMBL" id="QGNW01000007">
    <property type="protein sequence ID" value="RVX20326.1"/>
    <property type="molecule type" value="Genomic_DNA"/>
</dbReference>
<evidence type="ECO:0000313" key="2">
    <source>
        <dbReference type="Proteomes" id="UP000288805"/>
    </source>
</evidence>
<evidence type="ECO:0008006" key="3">
    <source>
        <dbReference type="Google" id="ProtNLM"/>
    </source>
</evidence>
<reference evidence="1 2" key="1">
    <citation type="journal article" date="2018" name="PLoS Genet.">
        <title>Population sequencing reveals clonal diversity and ancestral inbreeding in the grapevine cultivar Chardonnay.</title>
        <authorList>
            <person name="Roach M.J."/>
            <person name="Johnson D.L."/>
            <person name="Bohlmann J."/>
            <person name="van Vuuren H.J."/>
            <person name="Jones S.J."/>
            <person name="Pretorius I.S."/>
            <person name="Schmidt S.A."/>
            <person name="Borneman A.R."/>
        </authorList>
    </citation>
    <scope>NUCLEOTIDE SEQUENCE [LARGE SCALE GENOMIC DNA]</scope>
    <source>
        <strain evidence="2">cv. Chardonnay</strain>
        <tissue evidence="1">Leaf</tissue>
    </source>
</reference>
<organism evidence="1 2">
    <name type="scientific">Vitis vinifera</name>
    <name type="common">Grape</name>
    <dbReference type="NCBI Taxonomy" id="29760"/>
    <lineage>
        <taxon>Eukaryota</taxon>
        <taxon>Viridiplantae</taxon>
        <taxon>Streptophyta</taxon>
        <taxon>Embryophyta</taxon>
        <taxon>Tracheophyta</taxon>
        <taxon>Spermatophyta</taxon>
        <taxon>Magnoliopsida</taxon>
        <taxon>eudicotyledons</taxon>
        <taxon>Gunneridae</taxon>
        <taxon>Pentapetalae</taxon>
        <taxon>rosids</taxon>
        <taxon>Vitales</taxon>
        <taxon>Vitaceae</taxon>
        <taxon>Viteae</taxon>
        <taxon>Vitis</taxon>
    </lineage>
</organism>
<accession>A0A438KGJ8</accession>